<dbReference type="EMBL" id="HE614873">
    <property type="protein sequence ID" value="CCE76123.1"/>
    <property type="molecule type" value="Genomic_DNA"/>
</dbReference>
<dbReference type="Pfam" id="PF01555">
    <property type="entry name" value="N6_N4_Mtase"/>
    <property type="match status" value="2"/>
</dbReference>
<keyword evidence="3" id="KW-0808">Transferase</keyword>
<feature type="domain" description="DNA methylase N-4/N-6" evidence="10">
    <location>
        <begin position="338"/>
        <end position="367"/>
    </location>
</feature>
<dbReference type="EC" id="2.1.1.-" evidence="8"/>
<comment type="catalytic activity">
    <reaction evidence="7">
        <text>a 2'-deoxycytidine in DNA + S-adenosyl-L-methionine = an N(4)-methyl-2'-deoxycytidine in DNA + S-adenosyl-L-homocysteine + H(+)</text>
        <dbReference type="Rhea" id="RHEA:16857"/>
        <dbReference type="Rhea" id="RHEA-COMP:11369"/>
        <dbReference type="Rhea" id="RHEA-COMP:13674"/>
        <dbReference type="ChEBI" id="CHEBI:15378"/>
        <dbReference type="ChEBI" id="CHEBI:57856"/>
        <dbReference type="ChEBI" id="CHEBI:59789"/>
        <dbReference type="ChEBI" id="CHEBI:85452"/>
        <dbReference type="ChEBI" id="CHEBI:137933"/>
        <dbReference type="EC" id="2.1.1.113"/>
    </reaction>
</comment>
<comment type="similarity">
    <text evidence="1">Belongs to the N(4)/N(6)-methyltransferase family. N(4) subfamily.</text>
</comment>
<evidence type="ECO:0000256" key="7">
    <source>
        <dbReference type="ARBA" id="ARBA00049120"/>
    </source>
</evidence>
<gene>
    <name evidence="11" type="ORF">CMN_02184</name>
</gene>
<feature type="domain" description="DNA methylase N-4/N-6" evidence="10">
    <location>
        <begin position="59"/>
        <end position="226"/>
    </location>
</feature>
<dbReference type="InterPro" id="IPR001091">
    <property type="entry name" value="RM_Methyltransferase"/>
</dbReference>
<evidence type="ECO:0000256" key="5">
    <source>
        <dbReference type="ARBA" id="ARBA00022747"/>
    </source>
</evidence>
<keyword evidence="4" id="KW-0949">S-adenosyl-L-methionine</keyword>
<dbReference type="InterPro" id="IPR002941">
    <property type="entry name" value="DNA_methylase_N4/N6"/>
</dbReference>
<evidence type="ECO:0000256" key="8">
    <source>
        <dbReference type="RuleBase" id="RU362026"/>
    </source>
</evidence>
<organism evidence="11 12">
    <name type="scientific">Clavibacter nebraskensis NCPPB 2581</name>
    <dbReference type="NCBI Taxonomy" id="1097677"/>
    <lineage>
        <taxon>Bacteria</taxon>
        <taxon>Bacillati</taxon>
        <taxon>Actinomycetota</taxon>
        <taxon>Actinomycetes</taxon>
        <taxon>Micrococcales</taxon>
        <taxon>Microbacteriaceae</taxon>
        <taxon>Clavibacter</taxon>
    </lineage>
</organism>
<dbReference type="PROSITE" id="PS00093">
    <property type="entry name" value="N4_MTASE"/>
    <property type="match status" value="1"/>
</dbReference>
<keyword evidence="5" id="KW-0680">Restriction system</keyword>
<evidence type="ECO:0000256" key="4">
    <source>
        <dbReference type="ARBA" id="ARBA00022691"/>
    </source>
</evidence>
<keyword evidence="2 11" id="KW-0489">Methyltransferase</keyword>
<accession>A0AAI9EJT1</accession>
<keyword evidence="6" id="KW-0238">DNA-binding</keyword>
<proteinExistence type="inferred from homology"/>
<dbReference type="GO" id="GO:0008170">
    <property type="term" value="F:N-methyltransferase activity"/>
    <property type="evidence" value="ECO:0007669"/>
    <property type="project" value="InterPro"/>
</dbReference>
<sequence>MSSATAPGQAPTPKTKADGANLGLVATSSLDAWAQRLAAPEYKVVRGDARSTGLDDESVDLVVTSPPYWAKRDYGHDDQIGQESTPDGYVGAILECLEEWKRVLRPTASIFLNVGDTYHKHSLVGIPARIEYEAIKQGWRIRNRIIWAKTQGMPDPVKNRLTNRHEYIIHLTMRESYYYDLQGYSDRFGNGTNPGDVWTINPERNMGKHLAPFPQEIVERAVALAAPEQVCAECHTPRRRVLERTADLDPSRPQAKRAMELAAQHGLTDAHIRAIQATGVSDAGKALRVQTGTGRNSLEVQKLAAEAKKVLGGYFREFTFAKKRTVGWTDCGHGAPARGVVLDPFMGTGTTLRAATRLGRDAIGVDLVPLMDQPDILI</sequence>
<evidence type="ECO:0000256" key="9">
    <source>
        <dbReference type="SAM" id="MobiDB-lite"/>
    </source>
</evidence>
<dbReference type="PRINTS" id="PR00508">
    <property type="entry name" value="S21N4MTFRASE"/>
</dbReference>
<reference evidence="12" key="2">
    <citation type="submission" date="2013-04" db="EMBL/GenBank/DDBJ databases">
        <title>The genome sequence of the maize-pathogen Clavibacter michiganensis subsp. nebraskensis.</title>
        <authorList>
            <person name="Gartemann K.H."/>
            <person name="Blom J."/>
            <person name="Dreiseikelmann B."/>
            <person name="Fluegel M."/>
            <person name="Jaenicke S."/>
            <person name="Linke B."/>
            <person name="Sczcepanowski R."/>
            <person name="Wittmann J."/>
            <person name="Goesmann A."/>
            <person name="Puehler A."/>
            <person name="Eichenlaub R."/>
            <person name="Rueckert C."/>
        </authorList>
    </citation>
    <scope>NUCLEOTIDE SEQUENCE [LARGE SCALE GENOMIC DNA]</scope>
    <source>
        <strain evidence="12">NCPPB 2581</strain>
    </source>
</reference>
<dbReference type="AlphaFoldDB" id="A0AAI9EJT1"/>
<dbReference type="GO" id="GO:0032259">
    <property type="term" value="P:methylation"/>
    <property type="evidence" value="ECO:0007669"/>
    <property type="project" value="UniProtKB-KW"/>
</dbReference>
<reference evidence="11 12" key="1">
    <citation type="submission" date="2011-11" db="EMBL/GenBank/DDBJ databases">
        <authorList>
            <person name="Gartemann K."/>
        </authorList>
    </citation>
    <scope>NUCLEOTIDE SEQUENCE [LARGE SCALE GENOMIC DNA]</scope>
    <source>
        <strain evidence="12">NCPPB 2581</strain>
    </source>
</reference>
<dbReference type="Proteomes" id="UP000012170">
    <property type="component" value="Chromosome"/>
</dbReference>
<dbReference type="InterPro" id="IPR029063">
    <property type="entry name" value="SAM-dependent_MTases_sf"/>
</dbReference>
<dbReference type="GO" id="GO:0015667">
    <property type="term" value="F:site-specific DNA-methyltransferase (cytosine-N4-specific) activity"/>
    <property type="evidence" value="ECO:0007669"/>
    <property type="project" value="UniProtKB-EC"/>
</dbReference>
<evidence type="ECO:0000256" key="1">
    <source>
        <dbReference type="ARBA" id="ARBA00010203"/>
    </source>
</evidence>
<evidence type="ECO:0000256" key="2">
    <source>
        <dbReference type="ARBA" id="ARBA00022603"/>
    </source>
</evidence>
<dbReference type="GO" id="GO:0003677">
    <property type="term" value="F:DNA binding"/>
    <property type="evidence" value="ECO:0007669"/>
    <property type="project" value="UniProtKB-KW"/>
</dbReference>
<feature type="region of interest" description="Disordered" evidence="9">
    <location>
        <begin position="1"/>
        <end position="20"/>
    </location>
</feature>
<dbReference type="InterPro" id="IPR017985">
    <property type="entry name" value="MeTrfase_CN4_CS"/>
</dbReference>
<dbReference type="GO" id="GO:0009307">
    <property type="term" value="P:DNA restriction-modification system"/>
    <property type="evidence" value="ECO:0007669"/>
    <property type="project" value="UniProtKB-KW"/>
</dbReference>
<evidence type="ECO:0000313" key="12">
    <source>
        <dbReference type="Proteomes" id="UP000012170"/>
    </source>
</evidence>
<evidence type="ECO:0000259" key="10">
    <source>
        <dbReference type="Pfam" id="PF01555"/>
    </source>
</evidence>
<evidence type="ECO:0000256" key="3">
    <source>
        <dbReference type="ARBA" id="ARBA00022679"/>
    </source>
</evidence>
<dbReference type="Gene3D" id="3.40.50.150">
    <property type="entry name" value="Vaccinia Virus protein VP39"/>
    <property type="match status" value="2"/>
</dbReference>
<name>A0AAI9EJT1_9MICO</name>
<dbReference type="SUPFAM" id="SSF53335">
    <property type="entry name" value="S-adenosyl-L-methionine-dependent methyltransferases"/>
    <property type="match status" value="2"/>
</dbReference>
<dbReference type="KEGG" id="cmc:CMN_02184"/>
<protein>
    <recommendedName>
        <fullName evidence="8">Methyltransferase</fullName>
        <ecNumber evidence="8">2.1.1.-</ecNumber>
    </recommendedName>
</protein>
<evidence type="ECO:0000256" key="6">
    <source>
        <dbReference type="ARBA" id="ARBA00023125"/>
    </source>
</evidence>
<evidence type="ECO:0000313" key="11">
    <source>
        <dbReference type="EMBL" id="CCE76123.1"/>
    </source>
</evidence>